<dbReference type="InterPro" id="IPR025110">
    <property type="entry name" value="AMP-bd_C"/>
</dbReference>
<proteinExistence type="predicted"/>
<comment type="caution">
    <text evidence="5">The sequence shown here is derived from an EMBL/GenBank/DDBJ whole genome shotgun (WGS) entry which is preliminary data.</text>
</comment>
<dbReference type="SUPFAM" id="SSF56801">
    <property type="entry name" value="Acetyl-CoA synthetase-like"/>
    <property type="match status" value="1"/>
</dbReference>
<organism evidence="5 6">
    <name type="scientific">Geobacter argillaceus</name>
    <dbReference type="NCBI Taxonomy" id="345631"/>
    <lineage>
        <taxon>Bacteria</taxon>
        <taxon>Pseudomonadati</taxon>
        <taxon>Thermodesulfobacteriota</taxon>
        <taxon>Desulfuromonadia</taxon>
        <taxon>Geobacterales</taxon>
        <taxon>Geobacteraceae</taxon>
        <taxon>Geobacter</taxon>
    </lineage>
</organism>
<dbReference type="RefSeq" id="WP_145025155.1">
    <property type="nucleotide sequence ID" value="NZ_VLLN01000030.1"/>
</dbReference>
<protein>
    <submittedName>
        <fullName evidence="5">2,3-dihydroxybenzoate-AMP ligase</fullName>
    </submittedName>
</protein>
<dbReference type="Pfam" id="PF00501">
    <property type="entry name" value="AMP-binding"/>
    <property type="match status" value="1"/>
</dbReference>
<dbReference type="InterPro" id="IPR045851">
    <property type="entry name" value="AMP-bd_C_sf"/>
</dbReference>
<evidence type="ECO:0000256" key="1">
    <source>
        <dbReference type="ARBA" id="ARBA00004924"/>
    </source>
</evidence>
<dbReference type="FunFam" id="2.30.38.10:FF:000003">
    <property type="entry name" value="Vibriobactin-specific 2,3-dihydroxybenzoate-AMP ligase"/>
    <property type="match status" value="1"/>
</dbReference>
<dbReference type="Gene3D" id="3.30.300.30">
    <property type="match status" value="1"/>
</dbReference>
<feature type="domain" description="AMP-binding enzyme C-terminal" evidence="4">
    <location>
        <begin position="456"/>
        <end position="533"/>
    </location>
</feature>
<dbReference type="PROSITE" id="PS00455">
    <property type="entry name" value="AMP_BINDING"/>
    <property type="match status" value="1"/>
</dbReference>
<dbReference type="EMBL" id="VLLN01000030">
    <property type="protein sequence ID" value="TWJ14166.1"/>
    <property type="molecule type" value="Genomic_DNA"/>
</dbReference>
<dbReference type="PANTHER" id="PTHR43767:SF1">
    <property type="entry name" value="NONRIBOSOMAL PEPTIDE SYNTHASE PES1 (EUROFUNG)-RELATED"/>
    <property type="match status" value="1"/>
</dbReference>
<gene>
    <name evidence="5" type="ORF">JN12_03501</name>
</gene>
<dbReference type="InterPro" id="IPR042099">
    <property type="entry name" value="ANL_N_sf"/>
</dbReference>
<evidence type="ECO:0000313" key="6">
    <source>
        <dbReference type="Proteomes" id="UP000319449"/>
    </source>
</evidence>
<accession>A0A562V8E7</accession>
<evidence type="ECO:0000259" key="4">
    <source>
        <dbReference type="Pfam" id="PF13193"/>
    </source>
</evidence>
<dbReference type="InterPro" id="IPR050237">
    <property type="entry name" value="ATP-dep_AMP-bd_enzyme"/>
</dbReference>
<dbReference type="Gene3D" id="3.40.50.12780">
    <property type="entry name" value="N-terminal domain of ligase-like"/>
    <property type="match status" value="1"/>
</dbReference>
<dbReference type="GO" id="GO:0016878">
    <property type="term" value="F:acid-thiol ligase activity"/>
    <property type="evidence" value="ECO:0007669"/>
    <property type="project" value="UniProtKB-ARBA"/>
</dbReference>
<keyword evidence="2 5" id="KW-0436">Ligase</keyword>
<reference evidence="5 6" key="1">
    <citation type="submission" date="2019-07" db="EMBL/GenBank/DDBJ databases">
        <title>Genomic Encyclopedia of Archaeal and Bacterial Type Strains, Phase II (KMG-II): from individual species to whole genera.</title>
        <authorList>
            <person name="Goeker M."/>
        </authorList>
    </citation>
    <scope>NUCLEOTIDE SEQUENCE [LARGE SCALE GENOMIC DNA]</scope>
    <source>
        <strain evidence="5 6">ATCC BAA-1139</strain>
    </source>
</reference>
<comment type="pathway">
    <text evidence="1">Siderophore biosynthesis.</text>
</comment>
<keyword evidence="6" id="KW-1185">Reference proteome</keyword>
<dbReference type="PANTHER" id="PTHR43767">
    <property type="entry name" value="LONG-CHAIN-FATTY-ACID--COA LIGASE"/>
    <property type="match status" value="1"/>
</dbReference>
<evidence type="ECO:0000259" key="3">
    <source>
        <dbReference type="Pfam" id="PF00501"/>
    </source>
</evidence>
<dbReference type="AlphaFoldDB" id="A0A562V8E7"/>
<dbReference type="OrthoDB" id="9803968at2"/>
<sequence length="550" mass="60979">MIENGFTFWPKDSAQRYRDAGYWQDQTISELLADRFERFADRTALISEDGARYSYADLDRLSTRLALHFNRLRLRPYDRVIHQIPNGPVCVLTFLGLLKAGAVPVMTLPPHREAEIGHFAKLSGARGYAIASQVREFDFQELAGIVQEECPDMQLVMVTGGTPRPGYQSIDAMLRDPIEERTDTGVLPQPDPDLPAVLLLSGGTTGIPKLIPRTHNDYAYNFLRCAEVCGLDEATSMLVAIPQAHNFALACPGLLGVLSTGGCELLSANTTTEHLMGLIERHRLTHFVAVPTMILALLNHPDRHKYDLSSLRMILTGGSKLNPEVALRLRPELGCEVQQVLGMAEGPLYWTRLDDPDDIRLLTQGRPQSPGDEFRIVDPVTNQDVAPGERGELWCRGPHTIRGYYRADEYNSKAFSPDGFYKSGDLVRLHPSGNVVVEGRNKDCINRGGEKISAEEVENHILAHPAVLNCGVVAMPDPLMGEKGCAYVVLMPESSLTLDGLCEFLTTERKIARYKLPERLEIVATLALTNVGKINKKALREDVASKMVMQ</sequence>
<dbReference type="Proteomes" id="UP000319449">
    <property type="component" value="Unassembled WGS sequence"/>
</dbReference>
<evidence type="ECO:0000256" key="2">
    <source>
        <dbReference type="ARBA" id="ARBA00022598"/>
    </source>
</evidence>
<name>A0A562V8E7_9BACT</name>
<dbReference type="InterPro" id="IPR020845">
    <property type="entry name" value="AMP-binding_CS"/>
</dbReference>
<dbReference type="Pfam" id="PF13193">
    <property type="entry name" value="AMP-binding_C"/>
    <property type="match status" value="1"/>
</dbReference>
<dbReference type="InterPro" id="IPR000873">
    <property type="entry name" value="AMP-dep_synth/lig_dom"/>
</dbReference>
<evidence type="ECO:0000313" key="5">
    <source>
        <dbReference type="EMBL" id="TWJ14166.1"/>
    </source>
</evidence>
<feature type="domain" description="AMP-dependent synthetase/ligase" evidence="3">
    <location>
        <begin position="34"/>
        <end position="405"/>
    </location>
</feature>